<gene>
    <name evidence="9" type="ORF">MCOR_49426</name>
</gene>
<sequence length="402" mass="45573">MPEKYYEHQSAIQNIMIDINSFGEVNIEDKPCDIVLAKKKAKQDHVMVPIIQLKAIENIKLTVNKIINTKENVFRCCILPDVKVISNKGLKGFKVKMPCEPFDTVYISQDNTLAVTSVGSAKHCITIIDLAREKIKKTITVYSHNYGIALKDNRLMYSGYDKVRRNVIFERAKFNKRKQDDDEGVESFVTSLYTLTEHCGYNDLRQEMIKDRIVVGIKDSNLSLKMQLDPELTLKKATDMARQSESVKKQQAIMRCDNPNSNVDAVKSKFNKTKFVKKQKQPFHSQQKAGCQRCGNRQYHPREKCPAKGAKCYKCSNIGHFAKSCKTGKTVESVSVNSDSEGFLGTINTVGDRPWTTKLFIRKKEIDFKIDTGADVTVISDSDLNGINSIELTMTNESEQKT</sequence>
<dbReference type="GO" id="GO:0004519">
    <property type="term" value="F:endonuclease activity"/>
    <property type="evidence" value="ECO:0007669"/>
    <property type="project" value="UniProtKB-KW"/>
</dbReference>
<accession>A0A6J8E919</accession>
<dbReference type="PROSITE" id="PS50175">
    <property type="entry name" value="ASP_PROT_RETROV"/>
    <property type="match status" value="1"/>
</dbReference>
<dbReference type="GO" id="GO:0006508">
    <property type="term" value="P:proteolysis"/>
    <property type="evidence" value="ECO:0007669"/>
    <property type="project" value="InterPro"/>
</dbReference>
<dbReference type="InterPro" id="IPR001878">
    <property type="entry name" value="Znf_CCHC"/>
</dbReference>
<evidence type="ECO:0000256" key="4">
    <source>
        <dbReference type="ARBA" id="ARBA00022759"/>
    </source>
</evidence>
<keyword evidence="4" id="KW-0255">Endonuclease</keyword>
<evidence type="ECO:0000256" key="5">
    <source>
        <dbReference type="ARBA" id="ARBA00022801"/>
    </source>
</evidence>
<reference evidence="9 10" key="1">
    <citation type="submission" date="2020-06" db="EMBL/GenBank/DDBJ databases">
        <authorList>
            <person name="Li R."/>
            <person name="Bekaert M."/>
        </authorList>
    </citation>
    <scope>NUCLEOTIDE SEQUENCE [LARGE SCALE GENOMIC DNA]</scope>
    <source>
        <strain evidence="10">wild</strain>
    </source>
</reference>
<dbReference type="GO" id="GO:0016779">
    <property type="term" value="F:nucleotidyltransferase activity"/>
    <property type="evidence" value="ECO:0007669"/>
    <property type="project" value="UniProtKB-KW"/>
</dbReference>
<dbReference type="GO" id="GO:0003676">
    <property type="term" value="F:nucleic acid binding"/>
    <property type="evidence" value="ECO:0007669"/>
    <property type="project" value="InterPro"/>
</dbReference>
<evidence type="ECO:0000313" key="9">
    <source>
        <dbReference type="EMBL" id="CAC5416847.1"/>
    </source>
</evidence>
<dbReference type="GO" id="GO:0008270">
    <property type="term" value="F:zinc ion binding"/>
    <property type="evidence" value="ECO:0007669"/>
    <property type="project" value="UniProtKB-KW"/>
</dbReference>
<keyword evidence="3" id="KW-0540">Nuclease</keyword>
<evidence type="ECO:0000256" key="2">
    <source>
        <dbReference type="ARBA" id="ARBA00022695"/>
    </source>
</evidence>
<dbReference type="GO" id="GO:0004190">
    <property type="term" value="F:aspartic-type endopeptidase activity"/>
    <property type="evidence" value="ECO:0007669"/>
    <property type="project" value="InterPro"/>
</dbReference>
<keyword evidence="2" id="KW-0548">Nucleotidyltransferase</keyword>
<keyword evidence="6" id="KW-0479">Metal-binding</keyword>
<dbReference type="PANTHER" id="PTHR37984:SF5">
    <property type="entry name" value="PROTEIN NYNRIN-LIKE"/>
    <property type="match status" value="1"/>
</dbReference>
<dbReference type="OrthoDB" id="6160000at2759"/>
<dbReference type="Pfam" id="PF00098">
    <property type="entry name" value="zf-CCHC"/>
    <property type="match status" value="1"/>
</dbReference>
<organism evidence="9 10">
    <name type="scientific">Mytilus coruscus</name>
    <name type="common">Sea mussel</name>
    <dbReference type="NCBI Taxonomy" id="42192"/>
    <lineage>
        <taxon>Eukaryota</taxon>
        <taxon>Metazoa</taxon>
        <taxon>Spiralia</taxon>
        <taxon>Lophotrochozoa</taxon>
        <taxon>Mollusca</taxon>
        <taxon>Bivalvia</taxon>
        <taxon>Autobranchia</taxon>
        <taxon>Pteriomorphia</taxon>
        <taxon>Mytilida</taxon>
        <taxon>Mytiloidea</taxon>
        <taxon>Mytilidae</taxon>
        <taxon>Mytilinae</taxon>
        <taxon>Mytilus</taxon>
    </lineage>
</organism>
<evidence type="ECO:0000256" key="3">
    <source>
        <dbReference type="ARBA" id="ARBA00022722"/>
    </source>
</evidence>
<dbReference type="InterPro" id="IPR050951">
    <property type="entry name" value="Retrovirus_Pol_polyprotein"/>
</dbReference>
<evidence type="ECO:0000313" key="10">
    <source>
        <dbReference type="Proteomes" id="UP000507470"/>
    </source>
</evidence>
<protein>
    <recommendedName>
        <fullName evidence="11">CCHC-type domain-containing protein</fullName>
    </recommendedName>
</protein>
<keyword evidence="6" id="KW-0863">Zinc-finger</keyword>
<dbReference type="InterPro" id="IPR021109">
    <property type="entry name" value="Peptidase_aspartic_dom_sf"/>
</dbReference>
<dbReference type="Gene3D" id="4.10.60.10">
    <property type="entry name" value="Zinc finger, CCHC-type"/>
    <property type="match status" value="1"/>
</dbReference>
<feature type="domain" description="Peptidase A2" evidence="8">
    <location>
        <begin position="366"/>
        <end position="386"/>
    </location>
</feature>
<dbReference type="SUPFAM" id="SSF50630">
    <property type="entry name" value="Acid proteases"/>
    <property type="match status" value="1"/>
</dbReference>
<evidence type="ECO:0000256" key="6">
    <source>
        <dbReference type="PROSITE-ProRule" id="PRU00047"/>
    </source>
</evidence>
<evidence type="ECO:0000259" key="7">
    <source>
        <dbReference type="PROSITE" id="PS50158"/>
    </source>
</evidence>
<evidence type="ECO:0008006" key="11">
    <source>
        <dbReference type="Google" id="ProtNLM"/>
    </source>
</evidence>
<dbReference type="SMART" id="SM00343">
    <property type="entry name" value="ZnF_C2HC"/>
    <property type="match status" value="2"/>
</dbReference>
<dbReference type="EMBL" id="CACVKT020008715">
    <property type="protein sequence ID" value="CAC5416847.1"/>
    <property type="molecule type" value="Genomic_DNA"/>
</dbReference>
<keyword evidence="10" id="KW-1185">Reference proteome</keyword>
<dbReference type="AlphaFoldDB" id="A0A6J8E919"/>
<keyword evidence="6" id="KW-0862">Zinc</keyword>
<evidence type="ECO:0000259" key="8">
    <source>
        <dbReference type="PROSITE" id="PS50175"/>
    </source>
</evidence>
<dbReference type="Proteomes" id="UP000507470">
    <property type="component" value="Unassembled WGS sequence"/>
</dbReference>
<dbReference type="PANTHER" id="PTHR37984">
    <property type="entry name" value="PROTEIN CBG26694"/>
    <property type="match status" value="1"/>
</dbReference>
<dbReference type="PROSITE" id="PS50158">
    <property type="entry name" value="ZF_CCHC"/>
    <property type="match status" value="1"/>
</dbReference>
<keyword evidence="1" id="KW-0808">Transferase</keyword>
<feature type="domain" description="CCHC-type" evidence="7">
    <location>
        <begin position="311"/>
        <end position="326"/>
    </location>
</feature>
<name>A0A6J8E919_MYTCO</name>
<evidence type="ECO:0000256" key="1">
    <source>
        <dbReference type="ARBA" id="ARBA00022679"/>
    </source>
</evidence>
<proteinExistence type="predicted"/>
<dbReference type="InterPro" id="IPR001995">
    <property type="entry name" value="Peptidase_A2_cat"/>
</dbReference>
<keyword evidence="5" id="KW-0378">Hydrolase</keyword>